<name>A0ACC2U7N5_9FUNG</name>
<reference evidence="1" key="1">
    <citation type="submission" date="2022-04" db="EMBL/GenBank/DDBJ databases">
        <title>Genome of the entomopathogenic fungus Entomophthora muscae.</title>
        <authorList>
            <person name="Elya C."/>
            <person name="Lovett B.R."/>
            <person name="Lee E."/>
            <person name="Macias A.M."/>
            <person name="Hajek A.E."/>
            <person name="De Bivort B.L."/>
            <person name="Kasson M.T."/>
            <person name="De Fine Licht H.H."/>
            <person name="Stajich J.E."/>
        </authorList>
    </citation>
    <scope>NUCLEOTIDE SEQUENCE</scope>
    <source>
        <strain evidence="1">Berkeley</strain>
    </source>
</reference>
<gene>
    <name evidence="1" type="ORF">DSO57_1000238</name>
</gene>
<evidence type="ECO:0000313" key="2">
    <source>
        <dbReference type="Proteomes" id="UP001165960"/>
    </source>
</evidence>
<protein>
    <submittedName>
        <fullName evidence="1">Uncharacterized protein</fullName>
    </submittedName>
</protein>
<organism evidence="1 2">
    <name type="scientific">Entomophthora muscae</name>
    <dbReference type="NCBI Taxonomy" id="34485"/>
    <lineage>
        <taxon>Eukaryota</taxon>
        <taxon>Fungi</taxon>
        <taxon>Fungi incertae sedis</taxon>
        <taxon>Zoopagomycota</taxon>
        <taxon>Entomophthoromycotina</taxon>
        <taxon>Entomophthoromycetes</taxon>
        <taxon>Entomophthorales</taxon>
        <taxon>Entomophthoraceae</taxon>
        <taxon>Entomophthora</taxon>
    </lineage>
</organism>
<accession>A0ACC2U7N5</accession>
<comment type="caution">
    <text evidence="1">The sequence shown here is derived from an EMBL/GenBank/DDBJ whole genome shotgun (WGS) entry which is preliminary data.</text>
</comment>
<dbReference type="Proteomes" id="UP001165960">
    <property type="component" value="Unassembled WGS sequence"/>
</dbReference>
<keyword evidence="2" id="KW-1185">Reference proteome</keyword>
<evidence type="ECO:0000313" key="1">
    <source>
        <dbReference type="EMBL" id="KAJ9082942.1"/>
    </source>
</evidence>
<sequence length="358" mass="40355">MQRVLSLAKPIRLLKTEARRSYHPHFRRSNAHLEPTTLLNNHPRVLITGSLGQLGLGLTKTLRDKYGPGNVIASDIRKPTSAFLESGPFVYADVLNRPQLESLIVDFRIDYLIHFSALLSAVGEKLPARALEVNMVGFHNIVELAKIHNLRLFMPSTIGAFGPTTPPKNTPDFTIMRPTTIYGITKLHAELLGEYYHDKFGVDFRSARYPGIISADTAPGGGTTDYAVEIFHDAVAGKEFTSFLNKDTRLPMMYLSDCLKGTVDLLEADANTLKQRTYNMAAFSFTPEELYLKIKQRLPNFKIQYAPDFRQAIADSWPQSLDDTRAREDWGWKPDYDLDAMVDDMLKKLSAENFAINN</sequence>
<dbReference type="EMBL" id="QTSX02001421">
    <property type="protein sequence ID" value="KAJ9082942.1"/>
    <property type="molecule type" value="Genomic_DNA"/>
</dbReference>
<proteinExistence type="predicted"/>